<comment type="catalytic activity">
    <reaction evidence="9 10">
        <text>Release of signal peptides from bacterial membrane prolipoproteins. Hydrolyzes -Xaa-Yaa-Zaa-|-(S,diacylglyceryl)Cys-, in which Xaa is hydrophobic (preferably Leu), and Yaa (Ala or Ser) and Zaa (Gly or Ala) have small, neutral side chains.</text>
        <dbReference type="EC" id="3.4.23.36"/>
    </reaction>
</comment>
<protein>
    <recommendedName>
        <fullName evidence="9">Lipoprotein signal peptidase</fullName>
        <ecNumber evidence="9">3.4.23.36</ecNumber>
    </recommendedName>
    <alternativeName>
        <fullName evidence="9">Prolipoprotein signal peptidase</fullName>
    </alternativeName>
    <alternativeName>
        <fullName evidence="9">Signal peptidase II</fullName>
        <shortName evidence="9">SPase II</shortName>
    </alternativeName>
</protein>
<comment type="caution">
    <text evidence="12">The sequence shown here is derived from an EMBL/GenBank/DDBJ whole genome shotgun (WGS) entry which is preliminary data.</text>
</comment>
<dbReference type="PANTHER" id="PTHR33695:SF1">
    <property type="entry name" value="LIPOPROTEIN SIGNAL PEPTIDASE"/>
    <property type="match status" value="1"/>
</dbReference>
<dbReference type="PRINTS" id="PR00781">
    <property type="entry name" value="LIPOSIGPTASE"/>
</dbReference>
<name>A0A0D7KCK2_9BURK</name>
<comment type="pathway">
    <text evidence="9">Protein modification; lipoprotein biosynthesis (signal peptide cleavage).</text>
</comment>
<proteinExistence type="inferred from homology"/>
<evidence type="ECO:0000256" key="2">
    <source>
        <dbReference type="ARBA" id="ARBA00022475"/>
    </source>
</evidence>
<evidence type="ECO:0000256" key="11">
    <source>
        <dbReference type="RuleBase" id="RU004181"/>
    </source>
</evidence>
<dbReference type="NCBIfam" id="TIGR00077">
    <property type="entry name" value="lspA"/>
    <property type="match status" value="1"/>
</dbReference>
<dbReference type="PATRIC" id="fig|80878.5.peg.4153"/>
<feature type="transmembrane region" description="Helical" evidence="9">
    <location>
        <begin position="103"/>
        <end position="120"/>
    </location>
</feature>
<gene>
    <name evidence="9" type="primary">lspA</name>
    <name evidence="12" type="ORF">RP29_03620</name>
</gene>
<dbReference type="GO" id="GO:0005886">
    <property type="term" value="C:plasma membrane"/>
    <property type="evidence" value="ECO:0007669"/>
    <property type="project" value="UniProtKB-SubCell"/>
</dbReference>
<dbReference type="Pfam" id="PF01252">
    <property type="entry name" value="Peptidase_A8"/>
    <property type="match status" value="1"/>
</dbReference>
<dbReference type="PROSITE" id="PS00855">
    <property type="entry name" value="SPASE_II"/>
    <property type="match status" value="1"/>
</dbReference>
<keyword evidence="5 9" id="KW-0064">Aspartyl protease</keyword>
<evidence type="ECO:0000256" key="4">
    <source>
        <dbReference type="ARBA" id="ARBA00022692"/>
    </source>
</evidence>
<comment type="subcellular location">
    <subcellularLocation>
        <location evidence="9">Cell membrane</location>
        <topology evidence="9">Multi-pass membrane protein</topology>
    </subcellularLocation>
</comment>
<comment type="function">
    <text evidence="9 10">This protein specifically catalyzes the removal of signal peptides from prolipoproteins.</text>
</comment>
<feature type="transmembrane region" description="Helical" evidence="9">
    <location>
        <begin position="140"/>
        <end position="160"/>
    </location>
</feature>
<evidence type="ECO:0000313" key="13">
    <source>
        <dbReference type="Proteomes" id="UP000032566"/>
    </source>
</evidence>
<evidence type="ECO:0000313" key="12">
    <source>
        <dbReference type="EMBL" id="KJA11734.1"/>
    </source>
</evidence>
<sequence length="170" mass="18823">MAAIPAVGGNQSTTRSMALWLIWAVVIVAADQWTKELILRNYQWGEATTITNFFNIVRAHNTGAAFSFLSNAGGWQRWLFTGIGTVASLFIIWQLYKHPTQKLFCFALASVMGGAIGNVVDRLMHGYVVDFLDFHAMGWHFPAFNVADSAITVGAVCLIVDELLRARREA</sequence>
<dbReference type="HAMAP" id="MF_00161">
    <property type="entry name" value="LspA"/>
    <property type="match status" value="1"/>
</dbReference>
<feature type="active site" evidence="9">
    <location>
        <position position="148"/>
    </location>
</feature>
<keyword evidence="3 9" id="KW-0645">Protease</keyword>
<dbReference type="InterPro" id="IPR001872">
    <property type="entry name" value="Peptidase_A8"/>
</dbReference>
<dbReference type="GO" id="GO:0004190">
    <property type="term" value="F:aspartic-type endopeptidase activity"/>
    <property type="evidence" value="ECO:0007669"/>
    <property type="project" value="UniProtKB-UniRule"/>
</dbReference>
<feature type="active site" evidence="9">
    <location>
        <position position="130"/>
    </location>
</feature>
<dbReference type="GO" id="GO:0006508">
    <property type="term" value="P:proteolysis"/>
    <property type="evidence" value="ECO:0007669"/>
    <property type="project" value="UniProtKB-KW"/>
</dbReference>
<keyword evidence="6 9" id="KW-0378">Hydrolase</keyword>
<evidence type="ECO:0000256" key="1">
    <source>
        <dbReference type="ARBA" id="ARBA00006139"/>
    </source>
</evidence>
<evidence type="ECO:0000256" key="8">
    <source>
        <dbReference type="ARBA" id="ARBA00023136"/>
    </source>
</evidence>
<evidence type="ECO:0000256" key="6">
    <source>
        <dbReference type="ARBA" id="ARBA00022801"/>
    </source>
</evidence>
<dbReference type="OrthoDB" id="9810259at2"/>
<dbReference type="Proteomes" id="UP000032566">
    <property type="component" value="Unassembled WGS sequence"/>
</dbReference>
<dbReference type="UniPathway" id="UPA00665"/>
<reference evidence="12 13" key="1">
    <citation type="submission" date="2014-12" db="EMBL/GenBank/DDBJ databases">
        <title>Isolation of bacteria from lake water.</title>
        <authorList>
            <person name="Sheng K.-Y."/>
            <person name="Chin P.-S."/>
            <person name="Chan K.-G."/>
            <person name="Tan G.S."/>
        </authorList>
    </citation>
    <scope>NUCLEOTIDE SEQUENCE [LARGE SCALE GENOMIC DNA]</scope>
    <source>
        <strain evidence="12 13">KY4</strain>
    </source>
</reference>
<dbReference type="AlphaFoldDB" id="A0A0D7KCK2"/>
<comment type="similarity">
    <text evidence="1 9 11">Belongs to the peptidase A8 family.</text>
</comment>
<evidence type="ECO:0000256" key="7">
    <source>
        <dbReference type="ARBA" id="ARBA00022989"/>
    </source>
</evidence>
<evidence type="ECO:0000256" key="10">
    <source>
        <dbReference type="RuleBase" id="RU000594"/>
    </source>
</evidence>
<dbReference type="PANTHER" id="PTHR33695">
    <property type="entry name" value="LIPOPROTEIN SIGNAL PEPTIDASE"/>
    <property type="match status" value="1"/>
</dbReference>
<evidence type="ECO:0000256" key="5">
    <source>
        <dbReference type="ARBA" id="ARBA00022750"/>
    </source>
</evidence>
<organism evidence="12 13">
    <name type="scientific">Acidovorax temperans</name>
    <dbReference type="NCBI Taxonomy" id="80878"/>
    <lineage>
        <taxon>Bacteria</taxon>
        <taxon>Pseudomonadati</taxon>
        <taxon>Pseudomonadota</taxon>
        <taxon>Betaproteobacteria</taxon>
        <taxon>Burkholderiales</taxon>
        <taxon>Comamonadaceae</taxon>
        <taxon>Acidovorax</taxon>
    </lineage>
</organism>
<feature type="transmembrane region" description="Helical" evidence="9">
    <location>
        <begin position="78"/>
        <end position="96"/>
    </location>
</feature>
<evidence type="ECO:0000256" key="9">
    <source>
        <dbReference type="HAMAP-Rule" id="MF_00161"/>
    </source>
</evidence>
<dbReference type="EC" id="3.4.23.36" evidence="9"/>
<dbReference type="RefSeq" id="WP_044395921.1">
    <property type="nucleotide sequence ID" value="NZ_JAYRUO010000011.1"/>
</dbReference>
<keyword evidence="7 9" id="KW-1133">Transmembrane helix</keyword>
<keyword evidence="13" id="KW-1185">Reference proteome</keyword>
<keyword evidence="4 9" id="KW-0812">Transmembrane</keyword>
<keyword evidence="2 9" id="KW-1003">Cell membrane</keyword>
<accession>A0A0D7KCK2</accession>
<dbReference type="EMBL" id="JXYQ01000009">
    <property type="protein sequence ID" value="KJA11734.1"/>
    <property type="molecule type" value="Genomic_DNA"/>
</dbReference>
<evidence type="ECO:0000256" key="3">
    <source>
        <dbReference type="ARBA" id="ARBA00022670"/>
    </source>
</evidence>
<keyword evidence="8 9" id="KW-0472">Membrane</keyword>
<dbReference type="STRING" id="80878.RP29_03620"/>
<feature type="transmembrane region" description="Helical" evidence="9">
    <location>
        <begin position="17"/>
        <end position="34"/>
    </location>
</feature>